<reference evidence="1" key="1">
    <citation type="submission" date="2002-10" db="EMBL/GenBank/DDBJ databases">
        <title>High production of enterocin SE-K4 from Enterococcus faecalis strain K-4.</title>
        <authorList>
            <person name="Doi K."/>
            <person name="Eguchi T."/>
            <person name="Iwatake A."/>
            <person name="Shima J."/>
            <person name="Ohmomo S."/>
            <person name="Ogata S."/>
        </authorList>
    </citation>
    <scope>NUCLEOTIDE SEQUENCE</scope>
    <source>
        <strain evidence="1">K-4</strain>
        <plasmid evidence="1">pEK4S</plasmid>
    </source>
</reference>
<sequence>MLAKLEAHPPITIPAICCLASFQFTQHFCLLQYTPFPYDLVAASTFVPNAVKPIPIIPQITKAFTNFFFISVHLENKNL</sequence>
<keyword evidence="1" id="KW-0614">Plasmid</keyword>
<dbReference type="AlphaFoldDB" id="Q8GR38"/>
<evidence type="ECO:0000313" key="1">
    <source>
        <dbReference type="EMBL" id="BAC20327.1"/>
    </source>
</evidence>
<proteinExistence type="predicted"/>
<protein>
    <submittedName>
        <fullName evidence="1">Uncharacterized protein</fullName>
    </submittedName>
</protein>
<accession>Q8GR38</accession>
<name>Q8GR38_ENTFL</name>
<organism evidence="1">
    <name type="scientific">Enterococcus faecalis</name>
    <name type="common">Streptococcus faecalis</name>
    <dbReference type="NCBI Taxonomy" id="1351"/>
    <lineage>
        <taxon>Bacteria</taxon>
        <taxon>Bacillati</taxon>
        <taxon>Bacillota</taxon>
        <taxon>Bacilli</taxon>
        <taxon>Lactobacillales</taxon>
        <taxon>Enterococcaceae</taxon>
        <taxon>Enterococcus</taxon>
    </lineage>
</organism>
<dbReference type="EMBL" id="AB092692">
    <property type="protein sequence ID" value="BAC20327.1"/>
    <property type="molecule type" value="Genomic_DNA"/>
</dbReference>
<geneLocation type="plasmid" evidence="1">
    <name>pEK4S</name>
</geneLocation>
<gene>
    <name evidence="1" type="primary">orf7</name>
</gene>